<reference evidence="1" key="1">
    <citation type="submission" date="2022-07" db="EMBL/GenBank/DDBJ databases">
        <authorList>
            <person name="Trinca V."/>
            <person name="Uliana J.V.C."/>
            <person name="Torres T.T."/>
            <person name="Ward R.J."/>
            <person name="Monesi N."/>
        </authorList>
    </citation>
    <scope>NUCLEOTIDE SEQUENCE</scope>
    <source>
        <strain evidence="1">HSMRA1968</strain>
        <tissue evidence="1">Whole embryos</tissue>
    </source>
</reference>
<sequence>MDISKGKTVNSLSGEITPVGECKTFFITTLELKMSSYMESIVFIDGSLTSTQSQSSITYYTCTVVSGKSKAISLLCHKLINN</sequence>
<accession>A0A9Q0S721</accession>
<proteinExistence type="predicted"/>
<dbReference type="AlphaFoldDB" id="A0A9Q0S721"/>
<dbReference type="EMBL" id="WJQU01000001">
    <property type="protein sequence ID" value="KAJ6645730.1"/>
    <property type="molecule type" value="Genomic_DNA"/>
</dbReference>
<protein>
    <submittedName>
        <fullName evidence="1">Uncharacterized protein</fullName>
    </submittedName>
</protein>
<evidence type="ECO:0000313" key="1">
    <source>
        <dbReference type="EMBL" id="KAJ6645730.1"/>
    </source>
</evidence>
<comment type="caution">
    <text evidence="1">The sequence shown here is derived from an EMBL/GenBank/DDBJ whole genome shotgun (WGS) entry which is preliminary data.</text>
</comment>
<keyword evidence="2" id="KW-1185">Reference proteome</keyword>
<gene>
    <name evidence="1" type="ORF">Bhyg_00939</name>
</gene>
<organism evidence="1 2">
    <name type="scientific">Pseudolycoriella hygida</name>
    <dbReference type="NCBI Taxonomy" id="35572"/>
    <lineage>
        <taxon>Eukaryota</taxon>
        <taxon>Metazoa</taxon>
        <taxon>Ecdysozoa</taxon>
        <taxon>Arthropoda</taxon>
        <taxon>Hexapoda</taxon>
        <taxon>Insecta</taxon>
        <taxon>Pterygota</taxon>
        <taxon>Neoptera</taxon>
        <taxon>Endopterygota</taxon>
        <taxon>Diptera</taxon>
        <taxon>Nematocera</taxon>
        <taxon>Sciaroidea</taxon>
        <taxon>Sciaridae</taxon>
        <taxon>Pseudolycoriella</taxon>
    </lineage>
</organism>
<dbReference type="Proteomes" id="UP001151699">
    <property type="component" value="Chromosome A"/>
</dbReference>
<name>A0A9Q0S721_9DIPT</name>
<evidence type="ECO:0000313" key="2">
    <source>
        <dbReference type="Proteomes" id="UP001151699"/>
    </source>
</evidence>